<dbReference type="AlphaFoldDB" id="A9NT95"/>
<evidence type="ECO:0008006" key="3">
    <source>
        <dbReference type="Google" id="ProtNLM"/>
    </source>
</evidence>
<dbReference type="PANTHER" id="PTHR31676:SF109">
    <property type="entry name" value="OS05G0346400 PROTEIN"/>
    <property type="match status" value="1"/>
</dbReference>
<organism evidence="1">
    <name type="scientific">Picea sitchensis</name>
    <name type="common">Sitka spruce</name>
    <name type="synonym">Pinus sitchensis</name>
    <dbReference type="NCBI Taxonomy" id="3332"/>
    <lineage>
        <taxon>Eukaryota</taxon>
        <taxon>Viridiplantae</taxon>
        <taxon>Streptophyta</taxon>
        <taxon>Embryophyta</taxon>
        <taxon>Tracheophyta</taxon>
        <taxon>Spermatophyta</taxon>
        <taxon>Pinopsida</taxon>
        <taxon>Pinidae</taxon>
        <taxon>Conifers I</taxon>
        <taxon>Pinales</taxon>
        <taxon>Pinaceae</taxon>
        <taxon>Picea</taxon>
    </lineage>
</organism>
<protein>
    <recommendedName>
        <fullName evidence="3">DUF538 family protein</fullName>
    </recommendedName>
</protein>
<reference evidence="1" key="1">
    <citation type="journal article" date="2008" name="BMC Genomics">
        <title>A conifer genomics resource of 200,000 spruce (Picea spp.) ESTs and 6,464 high-quality, sequence-finished full-length cDNAs for Sitka spruce (Picea sitchensis).</title>
        <authorList>
            <person name="Ralph S.G."/>
            <person name="Chun H.J."/>
            <person name="Kolosova N."/>
            <person name="Cooper D."/>
            <person name="Oddy C."/>
            <person name="Ritland C.E."/>
            <person name="Kirkpatrick R."/>
            <person name="Moore R."/>
            <person name="Barber S."/>
            <person name="Holt R.A."/>
            <person name="Jones S.J."/>
            <person name="Marra M.A."/>
            <person name="Douglas C.J."/>
            <person name="Ritland K."/>
            <person name="Bohlmann J."/>
        </authorList>
    </citation>
    <scope>NUCLEOTIDE SEQUENCE</scope>
    <source>
        <tissue evidence="1">Green portion of the leader tissue</tissue>
    </source>
</reference>
<dbReference type="SUPFAM" id="SSF141562">
    <property type="entry name" value="At5g01610-like"/>
    <property type="match status" value="1"/>
</dbReference>
<evidence type="ECO:0000313" key="2">
    <source>
        <dbReference type="EMBL" id="ACN41053.1"/>
    </source>
</evidence>
<dbReference type="InterPro" id="IPR036758">
    <property type="entry name" value="At5g01610-like"/>
</dbReference>
<evidence type="ECO:0000313" key="1">
    <source>
        <dbReference type="EMBL" id="ABK23856.1"/>
    </source>
</evidence>
<dbReference type="PANTHER" id="PTHR31676">
    <property type="entry name" value="T31J12.3 PROTEIN-RELATED"/>
    <property type="match status" value="1"/>
</dbReference>
<dbReference type="Gene3D" id="2.30.240.10">
    <property type="entry name" value="At5g01610-like"/>
    <property type="match status" value="1"/>
</dbReference>
<dbReference type="EMBL" id="EF084541">
    <property type="protein sequence ID" value="ABK23856.1"/>
    <property type="molecule type" value="mRNA"/>
</dbReference>
<accession>A9NT95</accession>
<sequence length="173" mass="19530">MDEFMAKAGSFWFSRRANKEISSFGDDVNSFSNSVEGGTKWLINKLKGKMQKPLPDLLQEYHLPKGLFPQNATNYEFDEETGKLTVFIPSICEVGFRDSSVLRYATTVTGYLEKGKLTDIEGMKTKFVIWVKVASVSVDGPQSSKVYFTAGMKKSRPRDAYEVHRDGISVEIY</sequence>
<dbReference type="OMA" id="WFSKKAN"/>
<dbReference type="InterPro" id="IPR007493">
    <property type="entry name" value="DUF538"/>
</dbReference>
<dbReference type="Pfam" id="PF04398">
    <property type="entry name" value="DUF538"/>
    <property type="match status" value="1"/>
</dbReference>
<proteinExistence type="evidence at transcript level"/>
<name>A9NT95_PICSI</name>
<reference evidence="2" key="2">
    <citation type="submission" date="2009-02" db="EMBL/GenBank/DDBJ databases">
        <title>Full length sequence-verified cDNA sequences from Sitka spruce (Picea sitchensis).</title>
        <authorList>
            <person name="Reid K.E."/>
            <person name="Liao N."/>
            <person name="Ralph S."/>
            <person name="Kolosova N."/>
            <person name="Oddy C."/>
            <person name="Moore R."/>
            <person name="Mayo M."/>
            <person name="Wagner S."/>
            <person name="King J."/>
            <person name="Yanchuk A."/>
            <person name="Holt R."/>
            <person name="Jones S."/>
            <person name="Marra M."/>
            <person name="Ritland C.E."/>
            <person name="Ritland K."/>
            <person name="Bohlmann J."/>
        </authorList>
    </citation>
    <scope>NUCLEOTIDE SEQUENCE</scope>
    <source>
        <tissue evidence="2">Bark</tissue>
    </source>
</reference>
<dbReference type="EMBL" id="BT071602">
    <property type="protein sequence ID" value="ACN41053.1"/>
    <property type="molecule type" value="mRNA"/>
</dbReference>